<gene>
    <name evidence="7" type="primary">glnD</name>
    <name evidence="10" type="ORF">MRAB57_5451</name>
</gene>
<dbReference type="SMART" id="SM00471">
    <property type="entry name" value="HDc"/>
    <property type="match status" value="1"/>
</dbReference>
<feature type="domain" description="ACT" evidence="8">
    <location>
        <begin position="739"/>
        <end position="816"/>
    </location>
</feature>
<dbReference type="InterPro" id="IPR002912">
    <property type="entry name" value="ACT_dom"/>
</dbReference>
<keyword evidence="2 7" id="KW-0548">Nucleotidyltransferase</keyword>
<evidence type="ECO:0000313" key="11">
    <source>
        <dbReference type="Proteomes" id="UP000240988"/>
    </source>
</evidence>
<dbReference type="EC" id="2.7.7.59" evidence="7"/>
<comment type="similarity">
    <text evidence="7">Belongs to the GlnD family.</text>
</comment>
<reference evidence="10 11" key="1">
    <citation type="submission" date="2017-01" db="EMBL/GenBank/DDBJ databases">
        <authorList>
            <consortium name="Urmite Genomes"/>
        </authorList>
    </citation>
    <scope>NUCLEOTIDE SEQUENCE [LARGE SCALE GENOMIC DNA]</scope>
    <source>
        <strain evidence="10 11">AB57</strain>
    </source>
</reference>
<dbReference type="InterPro" id="IPR003607">
    <property type="entry name" value="HD/PDEase_dom"/>
</dbReference>
<sequence length="823" mass="87477">MTNPPDPSGSSGGEISSGASDLAAARRRLLSEGRELGAAEMRRVWLDLHESWLTAMATELGITDDSGFALVGVGGLGRRELLPYSDLDLVLLHDNVSDDVLQRVADGLWYPLWDANVRLDHSVRTVSGALGVASGDLTAALGLLDARHIAGEQRLSGELVEGVRRQWRTGIRSRMDELVEMTYGRWQRCWRIAQRAEPDLKSGRGGLRDVQLLDALGLAQLIDRRGMGHVNAPGGSLDTAYQTLLDVRTELHLVSGRGHDQLLAQFADEVSATLGVGDRFALARVLSNAGRTIAFHSETGLRTAQNALPRRGISALVRRPKRRPLNEGVVEYDGEVVLAREAAPQHDPGLVLRVAAASADTGLPIGAGTLKRLADSVPDMPTPWPREALDDLLVVLLAGPTLVDTIEALDRTGLWGRLLPEWDAVRDLPPRDVSHKWTVDRHIVETAVNAAPLTTRVARSDLLALGALLHDIGKGRGVDHCVLGAELVVPIGERLGLSPQDIGTLAGMVRHHLLLPKTATRGDLNDPSVIESVSEALDGDSQLLELLHALAEADSKATGPGVWSDWKASLMADLVRRCRLVMAGEPLPQAEPTTPHYLSLAASHGVHVEIKPCDGERSQVVMLAPDARGLVSKAAAVLALNSLRIHSATVNVHQGVAIDEFVVSPLFGTPPAADLLRQQFVGALGGDVDVLGMLEKRDSDAANSALARAGEIQAGAPLTRSTAPPRILWLDTAAPGTLVVEVRAMDRTGLLALLAQALERAGADIGWAKVNTFGSTAADVFCMATPAGADGDDTTAAQAEVEKQLLAVLGVSAEAVLHEPAGE</sequence>
<dbReference type="CDD" id="cd04873">
    <property type="entry name" value="ACT_UUR-ACR-like"/>
    <property type="match status" value="1"/>
</dbReference>
<keyword evidence="3" id="KW-0677">Repeat</keyword>
<dbReference type="PIRSF" id="PIRSF006288">
    <property type="entry name" value="PII_uridyltransf"/>
    <property type="match status" value="1"/>
</dbReference>
<keyword evidence="1 7" id="KW-0808">Transferase</keyword>
<comment type="catalytic activity">
    <reaction evidence="7">
        <text>[protein-PII]-uridylyl-L-tyrosine + H2O = [protein-PII]-L-tyrosine + UMP + H(+)</text>
        <dbReference type="Rhea" id="RHEA:48600"/>
        <dbReference type="Rhea" id="RHEA-COMP:12147"/>
        <dbReference type="Rhea" id="RHEA-COMP:12148"/>
        <dbReference type="ChEBI" id="CHEBI:15377"/>
        <dbReference type="ChEBI" id="CHEBI:15378"/>
        <dbReference type="ChEBI" id="CHEBI:46858"/>
        <dbReference type="ChEBI" id="CHEBI:57865"/>
        <dbReference type="ChEBI" id="CHEBI:90602"/>
    </reaction>
</comment>
<dbReference type="Gene3D" id="1.10.3090.10">
    <property type="entry name" value="cca-adding enzyme, domain 2"/>
    <property type="match status" value="1"/>
</dbReference>
<feature type="region of interest" description="Uridylyltransferase" evidence="7">
    <location>
        <begin position="1"/>
        <end position="324"/>
    </location>
</feature>
<dbReference type="InterPro" id="IPR043519">
    <property type="entry name" value="NT_sf"/>
</dbReference>
<evidence type="ECO:0000256" key="2">
    <source>
        <dbReference type="ARBA" id="ARBA00022695"/>
    </source>
</evidence>
<dbReference type="HAMAP" id="MF_00277">
    <property type="entry name" value="PII_uridylyl_transf"/>
    <property type="match status" value="1"/>
</dbReference>
<dbReference type="SUPFAM" id="SSF55021">
    <property type="entry name" value="ACT-like"/>
    <property type="match status" value="1"/>
</dbReference>
<dbReference type="PANTHER" id="PTHR47320">
    <property type="entry name" value="BIFUNCTIONAL URIDYLYLTRANSFERASE/URIDYLYL-REMOVING ENZYME"/>
    <property type="match status" value="1"/>
</dbReference>
<dbReference type="STRING" id="1841860.GCA_900157375_05454"/>
<keyword evidence="5 7" id="KW-0460">Magnesium</keyword>
<dbReference type="InterPro" id="IPR006674">
    <property type="entry name" value="HD_domain"/>
</dbReference>
<dbReference type="InterPro" id="IPR013546">
    <property type="entry name" value="PII_UdlTrfase/GS_AdlTrfase"/>
</dbReference>
<feature type="domain" description="HD" evidence="9">
    <location>
        <begin position="439"/>
        <end position="540"/>
    </location>
</feature>
<dbReference type="EC" id="3.1.4.-" evidence="7"/>
<keyword evidence="11" id="KW-1185">Reference proteome</keyword>
<dbReference type="Proteomes" id="UP000240988">
    <property type="component" value="Unassembled WGS sequence"/>
</dbReference>
<dbReference type="Pfam" id="PF01966">
    <property type="entry name" value="HD"/>
    <property type="match status" value="1"/>
</dbReference>
<evidence type="ECO:0000256" key="3">
    <source>
        <dbReference type="ARBA" id="ARBA00022737"/>
    </source>
</evidence>
<evidence type="ECO:0000256" key="6">
    <source>
        <dbReference type="ARBA" id="ARBA00023268"/>
    </source>
</evidence>
<keyword evidence="6 7" id="KW-0511">Multifunctional enzyme</keyword>
<dbReference type="NCBIfam" id="NF002895">
    <property type="entry name" value="PRK03381.1"/>
    <property type="match status" value="1"/>
</dbReference>
<evidence type="ECO:0000259" key="9">
    <source>
        <dbReference type="PROSITE" id="PS51831"/>
    </source>
</evidence>
<dbReference type="PANTHER" id="PTHR47320:SF1">
    <property type="entry name" value="BIFUNCTIONAL URIDYLYLTRANSFERASE_URIDYLYL-REMOVING ENZYME"/>
    <property type="match status" value="1"/>
</dbReference>
<evidence type="ECO:0000313" key="10">
    <source>
        <dbReference type="EMBL" id="SPM37604.1"/>
    </source>
</evidence>
<dbReference type="InterPro" id="IPR045865">
    <property type="entry name" value="ACT-like_dom_sf"/>
</dbReference>
<dbReference type="GO" id="GO:0008081">
    <property type="term" value="F:phosphoric diester hydrolase activity"/>
    <property type="evidence" value="ECO:0007669"/>
    <property type="project" value="UniProtKB-UniRule"/>
</dbReference>
<dbReference type="PROSITE" id="PS51671">
    <property type="entry name" value="ACT"/>
    <property type="match status" value="2"/>
</dbReference>
<protein>
    <recommendedName>
        <fullName evidence="7">Bifunctional uridylyltransferase/uridylyl-removing enzyme</fullName>
        <shortName evidence="7">UTase/UR</shortName>
    </recommendedName>
    <alternativeName>
        <fullName evidence="7">Bifunctional [protein-PII] modification enzyme</fullName>
    </alternativeName>
    <alternativeName>
        <fullName evidence="7">Bifunctional nitrogen sensor protein</fullName>
    </alternativeName>
    <domain>
        <recommendedName>
            <fullName evidence="7">[Protein-PII] uridylyltransferase</fullName>
            <shortName evidence="7">PII uridylyltransferase</shortName>
            <shortName evidence="7">UTase</shortName>
            <ecNumber evidence="7">2.7.7.59</ecNumber>
        </recommendedName>
    </domain>
    <domain>
        <recommendedName>
            <fullName evidence="7">[Protein-PII]-UMP uridylyl-removing enzyme</fullName>
            <shortName evidence="7">UR</shortName>
            <ecNumber evidence="7">3.1.4.-</ecNumber>
        </recommendedName>
    </domain>
</protein>
<evidence type="ECO:0000256" key="4">
    <source>
        <dbReference type="ARBA" id="ARBA00022801"/>
    </source>
</evidence>
<organism evidence="10 11">
    <name type="scientific">Mycobacterium rhizamassiliense</name>
    <dbReference type="NCBI Taxonomy" id="1841860"/>
    <lineage>
        <taxon>Bacteria</taxon>
        <taxon>Bacillati</taxon>
        <taxon>Actinomycetota</taxon>
        <taxon>Actinomycetes</taxon>
        <taxon>Mycobacteriales</taxon>
        <taxon>Mycobacteriaceae</taxon>
        <taxon>Mycobacterium</taxon>
    </lineage>
</organism>
<evidence type="ECO:0000256" key="5">
    <source>
        <dbReference type="ARBA" id="ARBA00022842"/>
    </source>
</evidence>
<dbReference type="SUPFAM" id="SSF109604">
    <property type="entry name" value="HD-domain/PDEase-like"/>
    <property type="match status" value="1"/>
</dbReference>
<keyword evidence="4 7" id="KW-0378">Hydrolase</keyword>
<comment type="function">
    <text evidence="7">Modifies, by uridylylation and deuridylylation, the PII regulatory proteins (GlnB and homologs), in response to the nitrogen status of the cell that GlnD senses through the glutamine level. Under low glutamine levels, catalyzes the conversion of the PII proteins and UTP to PII-UMP and PPi, while under higher glutamine levels, GlnD hydrolyzes PII-UMP to PII and UMP (deuridylylation). Thus, controls uridylylation state and activity of the PII proteins, and plays an important role in the regulation of nitrogen metabolism.</text>
</comment>
<comment type="catalytic activity">
    <reaction evidence="7">
        <text>[protein-PII]-L-tyrosine + UTP = [protein-PII]-uridylyl-L-tyrosine + diphosphate</text>
        <dbReference type="Rhea" id="RHEA:13673"/>
        <dbReference type="Rhea" id="RHEA-COMP:12147"/>
        <dbReference type="Rhea" id="RHEA-COMP:12148"/>
        <dbReference type="ChEBI" id="CHEBI:33019"/>
        <dbReference type="ChEBI" id="CHEBI:46398"/>
        <dbReference type="ChEBI" id="CHEBI:46858"/>
        <dbReference type="ChEBI" id="CHEBI:90602"/>
        <dbReference type="EC" id="2.7.7.59"/>
    </reaction>
</comment>
<dbReference type="OrthoDB" id="9758038at2"/>
<dbReference type="Pfam" id="PF08335">
    <property type="entry name" value="GlnD_UR_UTase"/>
    <property type="match status" value="1"/>
</dbReference>
<comment type="domain">
    <text evidence="7">Has four distinct domains: an N-terminal nucleotidyltransferase (NT) domain responsible for UTase activity, a central HD domain that encodes UR activity, and two C-terminal ACT domains that seem to have a role in glutamine sensing.</text>
</comment>
<comment type="activity regulation">
    <text evidence="7">Uridylyltransferase (UTase) activity is inhibited by glutamine, while glutamine activates uridylyl-removing (UR) activity.</text>
</comment>
<comment type="caution">
    <text evidence="7">Lacks conserved residue(s) required for the propagation of feature annotation.</text>
</comment>
<dbReference type="PROSITE" id="PS51831">
    <property type="entry name" value="HD"/>
    <property type="match status" value="1"/>
</dbReference>
<dbReference type="InterPro" id="IPR010043">
    <property type="entry name" value="UTase/UR"/>
</dbReference>
<dbReference type="CDD" id="cd00077">
    <property type="entry name" value="HDc"/>
    <property type="match status" value="1"/>
</dbReference>
<dbReference type="NCBIfam" id="TIGR01693">
    <property type="entry name" value="UTase_glnD"/>
    <property type="match status" value="1"/>
</dbReference>
<dbReference type="RefSeq" id="WP_077090112.1">
    <property type="nucleotide sequence ID" value="NZ_LT721901.1"/>
</dbReference>
<dbReference type="EMBL" id="FUFA01000006">
    <property type="protein sequence ID" value="SPM37604.1"/>
    <property type="molecule type" value="Genomic_DNA"/>
</dbReference>
<proteinExistence type="inferred from homology"/>
<comment type="cofactor">
    <cofactor evidence="7">
        <name>Mg(2+)</name>
        <dbReference type="ChEBI" id="CHEBI:18420"/>
    </cofactor>
</comment>
<dbReference type="GO" id="GO:0008773">
    <property type="term" value="F:[protein-PII] uridylyltransferase activity"/>
    <property type="evidence" value="ECO:0007669"/>
    <property type="project" value="UniProtKB-UniRule"/>
</dbReference>
<dbReference type="Gene3D" id="3.30.460.10">
    <property type="entry name" value="Beta Polymerase, domain 2"/>
    <property type="match status" value="1"/>
</dbReference>
<dbReference type="SUPFAM" id="SSF81301">
    <property type="entry name" value="Nucleotidyltransferase"/>
    <property type="match status" value="1"/>
</dbReference>
<accession>A0A2U3P1I7</accession>
<dbReference type="CDD" id="cd05401">
    <property type="entry name" value="NT_GlnE_GlnD_like"/>
    <property type="match status" value="1"/>
</dbReference>
<evidence type="ECO:0000259" key="8">
    <source>
        <dbReference type="PROSITE" id="PS51671"/>
    </source>
</evidence>
<dbReference type="AlphaFoldDB" id="A0A2U3P1I7"/>
<feature type="domain" description="ACT" evidence="8">
    <location>
        <begin position="619"/>
        <end position="695"/>
    </location>
</feature>
<name>A0A2U3P1I7_9MYCO</name>
<evidence type="ECO:0000256" key="7">
    <source>
        <dbReference type="HAMAP-Rule" id="MF_00277"/>
    </source>
</evidence>
<dbReference type="GO" id="GO:0006808">
    <property type="term" value="P:regulation of nitrogen utilization"/>
    <property type="evidence" value="ECO:0007669"/>
    <property type="project" value="UniProtKB-UniRule"/>
</dbReference>
<evidence type="ECO:0000256" key="1">
    <source>
        <dbReference type="ARBA" id="ARBA00022679"/>
    </source>
</evidence>